<protein>
    <submittedName>
        <fullName evidence="1">Uncharacterized protein</fullName>
    </submittedName>
</protein>
<proteinExistence type="predicted"/>
<keyword evidence="2" id="KW-1185">Reference proteome</keyword>
<dbReference type="OrthoDB" id="126488at2759"/>
<comment type="caution">
    <text evidence="1">The sequence shown here is derived from an EMBL/GenBank/DDBJ whole genome shotgun (WGS) entry which is preliminary data.</text>
</comment>
<reference evidence="2" key="1">
    <citation type="submission" date="2017-03" db="EMBL/GenBank/DDBJ databases">
        <title>Phytopthora megakarya and P. palmivora, two closely related causual agents of cacao black pod achieved similar genome size and gene model numbers by different mechanisms.</title>
        <authorList>
            <person name="Ali S."/>
            <person name="Shao J."/>
            <person name="Larry D.J."/>
            <person name="Kronmiller B."/>
            <person name="Shen D."/>
            <person name="Strem M.D."/>
            <person name="Melnick R.L."/>
            <person name="Guiltinan M.J."/>
            <person name="Tyler B.M."/>
            <person name="Meinhardt L.W."/>
            <person name="Bailey B.A."/>
        </authorList>
    </citation>
    <scope>NUCLEOTIDE SEQUENCE [LARGE SCALE GENOMIC DNA]</scope>
    <source>
        <strain evidence="2">zdho120</strain>
    </source>
</reference>
<dbReference type="AlphaFoldDB" id="A0A225V6U5"/>
<name>A0A225V6U5_9STRA</name>
<dbReference type="EMBL" id="NBNE01006764">
    <property type="protein sequence ID" value="OWZ01556.1"/>
    <property type="molecule type" value="Genomic_DNA"/>
</dbReference>
<dbReference type="Proteomes" id="UP000198211">
    <property type="component" value="Unassembled WGS sequence"/>
</dbReference>
<evidence type="ECO:0000313" key="1">
    <source>
        <dbReference type="EMBL" id="OWZ01556.1"/>
    </source>
</evidence>
<gene>
    <name evidence="1" type="ORF">PHMEG_00027029</name>
</gene>
<sequence>MDDTDTEKMRNYDWQIVVLSDQDCYIGSLLSQTLPRGYLKSLRPSFNEEDLPVAWKQLEAHYGQSNAQGMAALVAEFDRALEMDFSSVG</sequence>
<accession>A0A225V6U5</accession>
<organism evidence="1 2">
    <name type="scientific">Phytophthora megakarya</name>
    <dbReference type="NCBI Taxonomy" id="4795"/>
    <lineage>
        <taxon>Eukaryota</taxon>
        <taxon>Sar</taxon>
        <taxon>Stramenopiles</taxon>
        <taxon>Oomycota</taxon>
        <taxon>Peronosporomycetes</taxon>
        <taxon>Peronosporales</taxon>
        <taxon>Peronosporaceae</taxon>
        <taxon>Phytophthora</taxon>
    </lineage>
</organism>
<evidence type="ECO:0000313" key="2">
    <source>
        <dbReference type="Proteomes" id="UP000198211"/>
    </source>
</evidence>